<gene>
    <name evidence="1" type="ORF">GS398_15885</name>
</gene>
<name>A0A7K1Y0M2_9SPHI</name>
<protein>
    <submittedName>
        <fullName evidence="1">Uncharacterized protein</fullName>
    </submittedName>
</protein>
<evidence type="ECO:0000313" key="2">
    <source>
        <dbReference type="Proteomes" id="UP000451233"/>
    </source>
</evidence>
<evidence type="ECO:0000313" key="1">
    <source>
        <dbReference type="EMBL" id="MXV16783.1"/>
    </source>
</evidence>
<accession>A0A7K1Y0M2</accession>
<sequence length="191" mass="22127">MRFTFPVKRKVCAHLRILVRGFILPDQEIKHGDLNMAKRKYRSLTSHYADNEKYLFIGNGINQLQLGAVSWGHLLVKACKKAKVNITRGNKAYPLFFEEMSFKYNFNRRVGENIKALKKFIGGKALSLQLHARYPGLVQSDHYQHYLATNYDYYIERSIPADHDPEKGKNAKRQKSRRRTGCTCFISAISI</sequence>
<dbReference type="AlphaFoldDB" id="A0A7K1Y0M2"/>
<dbReference type="Proteomes" id="UP000451233">
    <property type="component" value="Unassembled WGS sequence"/>
</dbReference>
<comment type="caution">
    <text evidence="1">The sequence shown here is derived from an EMBL/GenBank/DDBJ whole genome shotgun (WGS) entry which is preliminary data.</text>
</comment>
<reference evidence="1 2" key="1">
    <citation type="submission" date="2019-11" db="EMBL/GenBank/DDBJ databases">
        <title>Pedobacter sp. HMF7056 Genome sequencing and assembly.</title>
        <authorList>
            <person name="Kang H."/>
            <person name="Kim H."/>
            <person name="Joh K."/>
        </authorList>
    </citation>
    <scope>NUCLEOTIDE SEQUENCE [LARGE SCALE GENOMIC DNA]</scope>
    <source>
        <strain evidence="1 2">HMF7056</strain>
    </source>
</reference>
<organism evidence="1 2">
    <name type="scientific">Hufsiella ginkgonis</name>
    <dbReference type="NCBI Taxonomy" id="2695274"/>
    <lineage>
        <taxon>Bacteria</taxon>
        <taxon>Pseudomonadati</taxon>
        <taxon>Bacteroidota</taxon>
        <taxon>Sphingobacteriia</taxon>
        <taxon>Sphingobacteriales</taxon>
        <taxon>Sphingobacteriaceae</taxon>
        <taxon>Hufsiella</taxon>
    </lineage>
</organism>
<keyword evidence="2" id="KW-1185">Reference proteome</keyword>
<dbReference type="EMBL" id="WVHS01000003">
    <property type="protein sequence ID" value="MXV16783.1"/>
    <property type="molecule type" value="Genomic_DNA"/>
</dbReference>
<proteinExistence type="predicted"/>
<dbReference type="RefSeq" id="WP_160907756.1">
    <property type="nucleotide sequence ID" value="NZ_WVHS01000003.1"/>
</dbReference>